<dbReference type="EMBL" id="FNIX01000035">
    <property type="protein sequence ID" value="SDP97995.1"/>
    <property type="molecule type" value="Genomic_DNA"/>
</dbReference>
<dbReference type="AlphaFoldDB" id="A0A1H0X5I0"/>
<protein>
    <recommendedName>
        <fullName evidence="4">Small secreted domain</fullName>
    </recommendedName>
</protein>
<sequence length="100" mass="10696">MLKKAFAAVAVGAGFLMMGTPAFATQGDAMDELTDLASKFEHNHQVGLINMENSELLSDINLCHIDVNVLAVPVLSNNDNGSCSNPDIEVEASYEDDSDH</sequence>
<feature type="chain" id="PRO_5011793526" description="Small secreted domain" evidence="1">
    <location>
        <begin position="25"/>
        <end position="100"/>
    </location>
</feature>
<reference evidence="3" key="1">
    <citation type="submission" date="2016-10" db="EMBL/GenBank/DDBJ databases">
        <authorList>
            <person name="Varghese N."/>
            <person name="Submissions S."/>
        </authorList>
    </citation>
    <scope>NUCLEOTIDE SEQUENCE [LARGE SCALE GENOMIC DNA]</scope>
    <source>
        <strain evidence="3">CGMCC 4.6609</strain>
    </source>
</reference>
<accession>A0A1H0X5I0</accession>
<dbReference type="OrthoDB" id="3699148at2"/>
<evidence type="ECO:0000313" key="2">
    <source>
        <dbReference type="EMBL" id="SDP97995.1"/>
    </source>
</evidence>
<feature type="signal peptide" evidence="1">
    <location>
        <begin position="1"/>
        <end position="24"/>
    </location>
</feature>
<gene>
    <name evidence="2" type="ORF">SAMN05421507_13515</name>
</gene>
<dbReference type="RefSeq" id="WP_090105355.1">
    <property type="nucleotide sequence ID" value="NZ_FNIX01000035.1"/>
</dbReference>
<name>A0A1H0X5I0_9PSEU</name>
<keyword evidence="1" id="KW-0732">Signal</keyword>
<dbReference type="Proteomes" id="UP000199691">
    <property type="component" value="Unassembled WGS sequence"/>
</dbReference>
<evidence type="ECO:0000313" key="3">
    <source>
        <dbReference type="Proteomes" id="UP000199691"/>
    </source>
</evidence>
<keyword evidence="3" id="KW-1185">Reference proteome</keyword>
<evidence type="ECO:0008006" key="4">
    <source>
        <dbReference type="Google" id="ProtNLM"/>
    </source>
</evidence>
<proteinExistence type="predicted"/>
<evidence type="ECO:0000256" key="1">
    <source>
        <dbReference type="SAM" id="SignalP"/>
    </source>
</evidence>
<organism evidence="2 3">
    <name type="scientific">Lentzea jiangxiensis</name>
    <dbReference type="NCBI Taxonomy" id="641025"/>
    <lineage>
        <taxon>Bacteria</taxon>
        <taxon>Bacillati</taxon>
        <taxon>Actinomycetota</taxon>
        <taxon>Actinomycetes</taxon>
        <taxon>Pseudonocardiales</taxon>
        <taxon>Pseudonocardiaceae</taxon>
        <taxon>Lentzea</taxon>
    </lineage>
</organism>